<dbReference type="Gene3D" id="1.20.58.390">
    <property type="entry name" value="Neurotransmitter-gated ion-channel transmembrane domain"/>
    <property type="match status" value="1"/>
</dbReference>
<evidence type="ECO:0000313" key="3">
    <source>
        <dbReference type="Proteomes" id="UP000053660"/>
    </source>
</evidence>
<proteinExistence type="predicted"/>
<dbReference type="GO" id="GO:0016020">
    <property type="term" value="C:membrane"/>
    <property type="evidence" value="ECO:0007669"/>
    <property type="project" value="InterPro"/>
</dbReference>
<dbReference type="GO" id="GO:0005230">
    <property type="term" value="F:extracellular ligand-gated monoatomic ion channel activity"/>
    <property type="evidence" value="ECO:0007669"/>
    <property type="project" value="InterPro"/>
</dbReference>
<feature type="transmembrane region" description="Helical" evidence="1">
    <location>
        <begin position="120"/>
        <end position="145"/>
    </location>
</feature>
<keyword evidence="1" id="KW-0812">Transmembrane</keyword>
<reference evidence="2 3" key="1">
    <citation type="submission" date="2014-03" db="EMBL/GenBank/DDBJ databases">
        <title>Draft genome of the hookworm Oesophagostomum dentatum.</title>
        <authorList>
            <person name="Mitreva M."/>
        </authorList>
    </citation>
    <scope>NUCLEOTIDE SEQUENCE [LARGE SCALE GENOMIC DNA]</scope>
    <source>
        <strain evidence="2 3">OD-Hann</strain>
    </source>
</reference>
<evidence type="ECO:0000256" key="1">
    <source>
        <dbReference type="SAM" id="Phobius"/>
    </source>
</evidence>
<gene>
    <name evidence="2" type="ORF">OESDEN_00544</name>
</gene>
<keyword evidence="1" id="KW-0472">Membrane</keyword>
<protein>
    <recommendedName>
        <fullName evidence="4">Neurotransmitter-gated ion-channel ligand-binding domain-containing protein</fullName>
    </recommendedName>
</protein>
<evidence type="ECO:0000313" key="2">
    <source>
        <dbReference type="EMBL" id="KHJ99465.1"/>
    </source>
</evidence>
<dbReference type="InterPro" id="IPR036734">
    <property type="entry name" value="Neur_chan_lig-bd_sf"/>
</dbReference>
<dbReference type="SUPFAM" id="SSF63712">
    <property type="entry name" value="Nicotinic receptor ligand binding domain-like"/>
    <property type="match status" value="1"/>
</dbReference>
<dbReference type="AlphaFoldDB" id="A0A0B1TVI0"/>
<name>A0A0B1TVI0_OESDE</name>
<accession>A0A0B1TVI0</accession>
<dbReference type="InterPro" id="IPR038050">
    <property type="entry name" value="Neuro_actylchol_rec"/>
</dbReference>
<keyword evidence="1" id="KW-1133">Transmembrane helix</keyword>
<sequence>MRQNIPCQTSALDYPFGNTTCTLTWTNEANSRDSQQMRWDNRALTKPFGENDIDEVGDLILLDVTLNHIELFRHNGVFDELTAVFTFRRGHYKILLLFFLPSTLFMFISVEHFKQLFLSWLSLFLGPMAITRSILIIGSLVLLLIHYSTNMAGLPETTGVTSIDLWKVFSILFVISILMELSEERIEFMTPGIAFLPKRLFQKVDVVLPSKKEKGNV</sequence>
<evidence type="ECO:0008006" key="4">
    <source>
        <dbReference type="Google" id="ProtNLM"/>
    </source>
</evidence>
<feature type="transmembrane region" description="Helical" evidence="1">
    <location>
        <begin position="90"/>
        <end position="108"/>
    </location>
</feature>
<dbReference type="EMBL" id="KN549219">
    <property type="protein sequence ID" value="KHJ99465.1"/>
    <property type="molecule type" value="Genomic_DNA"/>
</dbReference>
<organism evidence="2 3">
    <name type="scientific">Oesophagostomum dentatum</name>
    <name type="common">Nodular worm</name>
    <dbReference type="NCBI Taxonomy" id="61180"/>
    <lineage>
        <taxon>Eukaryota</taxon>
        <taxon>Metazoa</taxon>
        <taxon>Ecdysozoa</taxon>
        <taxon>Nematoda</taxon>
        <taxon>Chromadorea</taxon>
        <taxon>Rhabditida</taxon>
        <taxon>Rhabditina</taxon>
        <taxon>Rhabditomorpha</taxon>
        <taxon>Strongyloidea</taxon>
        <taxon>Strongylidae</taxon>
        <taxon>Oesophagostomum</taxon>
    </lineage>
</organism>
<dbReference type="Proteomes" id="UP000053660">
    <property type="component" value="Unassembled WGS sequence"/>
</dbReference>
<keyword evidence="3" id="KW-1185">Reference proteome</keyword>
<dbReference type="OrthoDB" id="5830690at2759"/>